<dbReference type="AlphaFoldDB" id="A0A0Q9YG68"/>
<name>A0A0Q9YG68_9BACI</name>
<feature type="transmembrane region" description="Helical" evidence="1">
    <location>
        <begin position="47"/>
        <end position="68"/>
    </location>
</feature>
<accession>A0A0Q9YG68</accession>
<comment type="caution">
    <text evidence="2">The sequence shown here is derived from an EMBL/GenBank/DDBJ whole genome shotgun (WGS) entry which is preliminary data.</text>
</comment>
<evidence type="ECO:0000256" key="1">
    <source>
        <dbReference type="SAM" id="Phobius"/>
    </source>
</evidence>
<keyword evidence="1" id="KW-0472">Membrane</keyword>
<dbReference type="EMBL" id="LGPB01000026">
    <property type="protein sequence ID" value="KRG16834.1"/>
    <property type="molecule type" value="Genomic_DNA"/>
</dbReference>
<sequence>MFRWFLGIIFMIFLIAVIGNVVLEQFPSLVPLWEEFKMHIITLYEMSIVKYGTIATLMIIIAIVILVGSSNKKI</sequence>
<proteinExistence type="predicted"/>
<evidence type="ECO:0000313" key="2">
    <source>
        <dbReference type="EMBL" id="KRG16834.1"/>
    </source>
</evidence>
<protein>
    <submittedName>
        <fullName evidence="2">Uncharacterized protein</fullName>
    </submittedName>
</protein>
<evidence type="ECO:0000313" key="3">
    <source>
        <dbReference type="Proteomes" id="UP000053881"/>
    </source>
</evidence>
<organism evidence="2 3">
    <name type="scientific">Lederbergia galactosidilytica</name>
    <dbReference type="NCBI Taxonomy" id="217031"/>
    <lineage>
        <taxon>Bacteria</taxon>
        <taxon>Bacillati</taxon>
        <taxon>Bacillota</taxon>
        <taxon>Bacilli</taxon>
        <taxon>Bacillales</taxon>
        <taxon>Bacillaceae</taxon>
        <taxon>Lederbergia</taxon>
    </lineage>
</organism>
<keyword evidence="1" id="KW-0812">Transmembrane</keyword>
<keyword evidence="1" id="KW-1133">Transmembrane helix</keyword>
<gene>
    <name evidence="2" type="ORF">ACA29_02835</name>
</gene>
<reference evidence="2 3" key="1">
    <citation type="submission" date="2015-06" db="EMBL/GenBank/DDBJ databases">
        <title>Genome sequencing project of Bacillus galactosidilyticus PL133.</title>
        <authorList>
            <person name="Gaiero J."/>
            <person name="Nicol R."/>
            <person name="Habash M."/>
        </authorList>
    </citation>
    <scope>NUCLEOTIDE SEQUENCE [LARGE SCALE GENOMIC DNA]</scope>
    <source>
        <strain evidence="2 3">PL133</strain>
    </source>
</reference>
<dbReference type="Proteomes" id="UP000053881">
    <property type="component" value="Unassembled WGS sequence"/>
</dbReference>
<dbReference type="PATRIC" id="fig|217031.4.peg.950"/>